<sequence length="394" mass="43977">MVALQGACLELVRLQEIDISALCVHAACVVSVSLTSLRAETSRPPPSSARLTCWKRHRKKSRVDEEEEEMLGEEEENECEEDGEEEGVEGELESIVLNVSGRLMMVQRDRGVEVDEESEEFLDGPSYMPPFRWVGAQQGAGSSSIDGELVGATVLASGVEGVWAPRGCGRRKPQLRQALWLYCGAAGARVWLPLLPRPGRRSGHEGAHSFMAKRIMLPFQLRIYPLDAILLGAESDTTMYSADPSLPFSLPFCVVERTSQVYLHQILRQLLRRNLGFHAWEIARLCTSLPYFPHSLELLLHEVLEEEATSKDPLPDALLPGVVEFIGEFPRERPRCIVQCARKTEVALWPCLFAAVGRPRILFERCLAAGQLRTAASYLIILQVLQKHHSSTKL</sequence>
<evidence type="ECO:0000313" key="7">
    <source>
        <dbReference type="Proteomes" id="UP000792457"/>
    </source>
</evidence>
<accession>A0A8K0PB87</accession>
<dbReference type="GO" id="GO:0000139">
    <property type="term" value="C:Golgi membrane"/>
    <property type="evidence" value="ECO:0007669"/>
    <property type="project" value="TreeGrafter"/>
</dbReference>
<dbReference type="InterPro" id="IPR040096">
    <property type="entry name" value="Ric1"/>
</dbReference>
<gene>
    <name evidence="6" type="ORF">J437_LFUL014963</name>
</gene>
<evidence type="ECO:0000256" key="1">
    <source>
        <dbReference type="ARBA" id="ARBA00004370"/>
    </source>
</evidence>
<dbReference type="EMBL" id="KZ310280">
    <property type="protein sequence ID" value="KAG8239917.1"/>
    <property type="molecule type" value="Genomic_DNA"/>
</dbReference>
<dbReference type="AlphaFoldDB" id="A0A8K0PB87"/>
<feature type="region of interest" description="Disordered" evidence="4">
    <location>
        <begin position="62"/>
        <end position="87"/>
    </location>
</feature>
<keyword evidence="2" id="KW-0472">Membrane</keyword>
<dbReference type="PANTHER" id="PTHR22746">
    <property type="entry name" value="RAB6A-GEF COMPLEX PARTNER PROTEIN 1"/>
    <property type="match status" value="1"/>
</dbReference>
<dbReference type="Proteomes" id="UP000792457">
    <property type="component" value="Unassembled WGS sequence"/>
</dbReference>
<name>A0A8K0PB87_LADFU</name>
<reference evidence="6" key="1">
    <citation type="submission" date="2013-04" db="EMBL/GenBank/DDBJ databases">
        <authorList>
            <person name="Qu J."/>
            <person name="Murali S.C."/>
            <person name="Bandaranaike D."/>
            <person name="Bellair M."/>
            <person name="Blankenburg K."/>
            <person name="Chao H."/>
            <person name="Dinh H."/>
            <person name="Doddapaneni H."/>
            <person name="Downs B."/>
            <person name="Dugan-Rocha S."/>
            <person name="Elkadiri S."/>
            <person name="Gnanaolivu R.D."/>
            <person name="Hernandez B."/>
            <person name="Javaid M."/>
            <person name="Jayaseelan J.C."/>
            <person name="Lee S."/>
            <person name="Li M."/>
            <person name="Ming W."/>
            <person name="Munidasa M."/>
            <person name="Muniz J."/>
            <person name="Nguyen L."/>
            <person name="Ongeri F."/>
            <person name="Osuji N."/>
            <person name="Pu L.-L."/>
            <person name="Puazo M."/>
            <person name="Qu C."/>
            <person name="Quiroz J."/>
            <person name="Raj R."/>
            <person name="Weissenberger G."/>
            <person name="Xin Y."/>
            <person name="Zou X."/>
            <person name="Han Y."/>
            <person name="Richards S."/>
            <person name="Worley K."/>
            <person name="Muzny D."/>
            <person name="Gibbs R."/>
        </authorList>
    </citation>
    <scope>NUCLEOTIDE SEQUENCE</scope>
    <source>
        <strain evidence="6">Sampled in the wild</strain>
    </source>
</reference>
<dbReference type="GO" id="GO:0005829">
    <property type="term" value="C:cytosol"/>
    <property type="evidence" value="ECO:0007669"/>
    <property type="project" value="TreeGrafter"/>
</dbReference>
<comment type="subcellular location">
    <subcellularLocation>
        <location evidence="1">Membrane</location>
    </subcellularLocation>
</comment>
<proteinExistence type="predicted"/>
<comment type="caution">
    <text evidence="6">The sequence shown here is derived from an EMBL/GenBank/DDBJ whole genome shotgun (WGS) entry which is preliminary data.</text>
</comment>
<reference evidence="6" key="2">
    <citation type="submission" date="2017-10" db="EMBL/GenBank/DDBJ databases">
        <title>Ladona fulva Genome sequencing and assembly.</title>
        <authorList>
            <person name="Murali S."/>
            <person name="Richards S."/>
            <person name="Bandaranaike D."/>
            <person name="Bellair M."/>
            <person name="Blankenburg K."/>
            <person name="Chao H."/>
            <person name="Dinh H."/>
            <person name="Doddapaneni H."/>
            <person name="Dugan-Rocha S."/>
            <person name="Elkadiri S."/>
            <person name="Gnanaolivu R."/>
            <person name="Hernandez B."/>
            <person name="Skinner E."/>
            <person name="Javaid M."/>
            <person name="Lee S."/>
            <person name="Li M."/>
            <person name="Ming W."/>
            <person name="Munidasa M."/>
            <person name="Muniz J."/>
            <person name="Nguyen L."/>
            <person name="Hughes D."/>
            <person name="Osuji N."/>
            <person name="Pu L.-L."/>
            <person name="Puazo M."/>
            <person name="Qu C."/>
            <person name="Quiroz J."/>
            <person name="Raj R."/>
            <person name="Weissenberger G."/>
            <person name="Xin Y."/>
            <person name="Zou X."/>
            <person name="Han Y."/>
            <person name="Worley K."/>
            <person name="Muzny D."/>
            <person name="Gibbs R."/>
        </authorList>
    </citation>
    <scope>NUCLEOTIDE SEQUENCE</scope>
    <source>
        <strain evidence="6">Sampled in the wild</strain>
    </source>
</reference>
<evidence type="ECO:0000256" key="4">
    <source>
        <dbReference type="SAM" id="MobiDB-lite"/>
    </source>
</evidence>
<dbReference type="InterPro" id="IPR009771">
    <property type="entry name" value="RIC1_C"/>
</dbReference>
<evidence type="ECO:0000259" key="5">
    <source>
        <dbReference type="Pfam" id="PF07064"/>
    </source>
</evidence>
<dbReference type="GO" id="GO:0042147">
    <property type="term" value="P:retrograde transport, endosome to Golgi"/>
    <property type="evidence" value="ECO:0007669"/>
    <property type="project" value="TreeGrafter"/>
</dbReference>
<dbReference type="GO" id="GO:0006886">
    <property type="term" value="P:intracellular protein transport"/>
    <property type="evidence" value="ECO:0007669"/>
    <property type="project" value="InterPro"/>
</dbReference>
<organism evidence="6 7">
    <name type="scientific">Ladona fulva</name>
    <name type="common">Scarce chaser dragonfly</name>
    <name type="synonym">Libellula fulva</name>
    <dbReference type="NCBI Taxonomy" id="123851"/>
    <lineage>
        <taxon>Eukaryota</taxon>
        <taxon>Metazoa</taxon>
        <taxon>Ecdysozoa</taxon>
        <taxon>Arthropoda</taxon>
        <taxon>Hexapoda</taxon>
        <taxon>Insecta</taxon>
        <taxon>Pterygota</taxon>
        <taxon>Palaeoptera</taxon>
        <taxon>Odonata</taxon>
        <taxon>Epiprocta</taxon>
        <taxon>Anisoptera</taxon>
        <taxon>Libelluloidea</taxon>
        <taxon>Libellulidae</taxon>
        <taxon>Ladona</taxon>
    </lineage>
</organism>
<dbReference type="PANTHER" id="PTHR22746:SF10">
    <property type="entry name" value="GUANINE NUCLEOTIDE EXCHANGE FACTOR SUBUNIT RIC1"/>
    <property type="match status" value="1"/>
</dbReference>
<evidence type="ECO:0000256" key="3">
    <source>
        <dbReference type="ARBA" id="ARBA00029879"/>
    </source>
</evidence>
<evidence type="ECO:0000313" key="6">
    <source>
        <dbReference type="EMBL" id="KAG8239917.1"/>
    </source>
</evidence>
<dbReference type="Pfam" id="PF07064">
    <property type="entry name" value="RIC1"/>
    <property type="match status" value="1"/>
</dbReference>
<feature type="compositionally biased region" description="Acidic residues" evidence="4">
    <location>
        <begin position="64"/>
        <end position="87"/>
    </location>
</feature>
<keyword evidence="7" id="KW-1185">Reference proteome</keyword>
<protein>
    <recommendedName>
        <fullName evidence="3">Protein RIC1 homolog</fullName>
    </recommendedName>
</protein>
<dbReference type="OrthoDB" id="67540at2759"/>
<feature type="domain" description="RIC1 C-terminal alpha solenoid region" evidence="5">
    <location>
        <begin position="264"/>
        <end position="392"/>
    </location>
</feature>
<evidence type="ECO:0000256" key="2">
    <source>
        <dbReference type="ARBA" id="ARBA00023136"/>
    </source>
</evidence>
<dbReference type="GO" id="GO:0034066">
    <property type="term" value="C:Ric1-Rgp1 guanyl-nucleotide exchange factor complex"/>
    <property type="evidence" value="ECO:0007669"/>
    <property type="project" value="InterPro"/>
</dbReference>